<feature type="domain" description="Deacetylase sirtuin-type" evidence="5">
    <location>
        <begin position="1"/>
        <end position="248"/>
    </location>
</feature>
<dbReference type="GO" id="GO:0046872">
    <property type="term" value="F:metal ion binding"/>
    <property type="evidence" value="ECO:0007669"/>
    <property type="project" value="UniProtKB-KW"/>
</dbReference>
<dbReference type="InterPro" id="IPR026590">
    <property type="entry name" value="Ssirtuin_cat_dom"/>
</dbReference>
<evidence type="ECO:0000256" key="1">
    <source>
        <dbReference type="ARBA" id="ARBA00012928"/>
    </source>
</evidence>
<keyword evidence="2" id="KW-0808">Transferase</keyword>
<evidence type="ECO:0000259" key="5">
    <source>
        <dbReference type="PROSITE" id="PS50305"/>
    </source>
</evidence>
<dbReference type="PROSITE" id="PS50305">
    <property type="entry name" value="SIRTUIN"/>
    <property type="match status" value="1"/>
</dbReference>
<keyword evidence="4" id="KW-0479">Metal-binding</keyword>
<accession>A0A5P8M242</accession>
<feature type="binding site" evidence="4">
    <location>
        <position position="135"/>
    </location>
    <ligand>
        <name>Zn(2+)</name>
        <dbReference type="ChEBI" id="CHEBI:29105"/>
    </ligand>
</feature>
<gene>
    <name evidence="6" type="ORF">D1010_03430</name>
</gene>
<organism evidence="6 7">
    <name type="scientific">Schleiferilactobacillus harbinensis</name>
    <dbReference type="NCBI Taxonomy" id="304207"/>
    <lineage>
        <taxon>Bacteria</taxon>
        <taxon>Bacillati</taxon>
        <taxon>Bacillota</taxon>
        <taxon>Bacilli</taxon>
        <taxon>Lactobacillales</taxon>
        <taxon>Lactobacillaceae</taxon>
        <taxon>Schleiferilactobacillus</taxon>
    </lineage>
</organism>
<keyword evidence="3" id="KW-0520">NAD</keyword>
<reference evidence="6 7" key="1">
    <citation type="submission" date="2019-10" db="EMBL/GenBank/DDBJ databases">
        <title>The completed genome of Lactobacillus harbinensis M1.</title>
        <authorList>
            <person name="Zheng Y."/>
        </authorList>
    </citation>
    <scope>NUCLEOTIDE SEQUENCE [LARGE SCALE GENOMIC DNA]</scope>
    <source>
        <strain evidence="6 7">M1</strain>
    </source>
</reference>
<dbReference type="EC" id="2.3.1.286" evidence="1"/>
<dbReference type="Gene3D" id="3.40.50.1220">
    <property type="entry name" value="TPP-binding domain"/>
    <property type="match status" value="1"/>
</dbReference>
<feature type="binding site" evidence="4">
    <location>
        <position position="132"/>
    </location>
    <ligand>
        <name>Zn(2+)</name>
        <dbReference type="ChEBI" id="CHEBI:29105"/>
    </ligand>
</feature>
<dbReference type="Proteomes" id="UP000326779">
    <property type="component" value="Chromosome"/>
</dbReference>
<dbReference type="Pfam" id="PF02146">
    <property type="entry name" value="SIR2"/>
    <property type="match status" value="1"/>
</dbReference>
<dbReference type="InterPro" id="IPR003000">
    <property type="entry name" value="Sirtuin"/>
</dbReference>
<keyword evidence="4" id="KW-0862">Zinc</keyword>
<dbReference type="PANTHER" id="PTHR11085">
    <property type="entry name" value="NAD-DEPENDENT PROTEIN DEACYLASE SIRTUIN-5, MITOCHONDRIAL-RELATED"/>
    <property type="match status" value="1"/>
</dbReference>
<evidence type="ECO:0000256" key="2">
    <source>
        <dbReference type="ARBA" id="ARBA00022679"/>
    </source>
</evidence>
<dbReference type="Gene3D" id="3.30.1600.10">
    <property type="entry name" value="SIR2/SIRT2 'Small Domain"/>
    <property type="match status" value="1"/>
</dbReference>
<dbReference type="RefSeq" id="WP_152260255.1">
    <property type="nucleotide sequence ID" value="NZ_CP045143.1"/>
</dbReference>
<evidence type="ECO:0000256" key="4">
    <source>
        <dbReference type="PROSITE-ProRule" id="PRU00236"/>
    </source>
</evidence>
<protein>
    <recommendedName>
        <fullName evidence="1">protein acetyllysine N-acetyltransferase</fullName>
        <ecNumber evidence="1">2.3.1.286</ecNumber>
    </recommendedName>
</protein>
<comment type="caution">
    <text evidence="4">Lacks conserved residue(s) required for the propagation of feature annotation.</text>
</comment>
<dbReference type="InterPro" id="IPR029035">
    <property type="entry name" value="DHS-like_NAD/FAD-binding_dom"/>
</dbReference>
<dbReference type="SUPFAM" id="SSF52467">
    <property type="entry name" value="DHS-like NAD/FAD-binding domain"/>
    <property type="match status" value="1"/>
</dbReference>
<evidence type="ECO:0000313" key="6">
    <source>
        <dbReference type="EMBL" id="QFR22568.1"/>
    </source>
</evidence>
<dbReference type="GO" id="GO:0017136">
    <property type="term" value="F:histone deacetylase activity, NAD-dependent"/>
    <property type="evidence" value="ECO:0007669"/>
    <property type="project" value="TreeGrafter"/>
</dbReference>
<dbReference type="EMBL" id="CP045143">
    <property type="protein sequence ID" value="QFR22568.1"/>
    <property type="molecule type" value="Genomic_DNA"/>
</dbReference>
<feature type="binding site" evidence="4">
    <location>
        <position position="155"/>
    </location>
    <ligand>
        <name>Zn(2+)</name>
        <dbReference type="ChEBI" id="CHEBI:29105"/>
    </ligand>
</feature>
<proteinExistence type="predicted"/>
<dbReference type="PANTHER" id="PTHR11085:SF10">
    <property type="entry name" value="NAD-DEPENDENT PROTEIN DEACYLASE SIRTUIN-5, MITOCHONDRIAL-RELATED"/>
    <property type="match status" value="1"/>
</dbReference>
<name>A0A5P8M242_9LACO</name>
<dbReference type="InterPro" id="IPR050134">
    <property type="entry name" value="NAD-dep_sirtuin_deacylases"/>
</dbReference>
<sequence>MATNDLEAARQVLADARRIVAFTGAGISTDSGIPDLAGIESILRAEPDFHGNGFTMLDPDFAQREPAVFYHLYRQTFFHPQAQPNAAHRFLAQLARQGLLAGIVTMNIDGLHQRAGSQHVIEYWGDMRLNRCVQCQRRYDWDLAVHQPVPHCPICGGLVLPDFVLRRLAAYSDAEWAGEHLLQSADAILIIGTQRQAASFPDGTPKIVVNQRAQPVRGQDTVMLTGNAAEICRQLTADLPDNQVQSTV</sequence>
<feature type="binding site" evidence="4">
    <location>
        <position position="152"/>
    </location>
    <ligand>
        <name>Zn(2+)</name>
        <dbReference type="ChEBI" id="CHEBI:29105"/>
    </ligand>
</feature>
<evidence type="ECO:0000313" key="7">
    <source>
        <dbReference type="Proteomes" id="UP000326779"/>
    </source>
</evidence>
<evidence type="ECO:0000256" key="3">
    <source>
        <dbReference type="ARBA" id="ARBA00023027"/>
    </source>
</evidence>
<dbReference type="GO" id="GO:0070403">
    <property type="term" value="F:NAD+ binding"/>
    <property type="evidence" value="ECO:0007669"/>
    <property type="project" value="InterPro"/>
</dbReference>
<dbReference type="InterPro" id="IPR026591">
    <property type="entry name" value="Sirtuin_cat_small_dom_sf"/>
</dbReference>
<dbReference type="KEGG" id="lhb:D1010_03430"/>
<dbReference type="AlphaFoldDB" id="A0A5P8M242"/>